<reference evidence="9 10" key="1">
    <citation type="submission" date="2020-02" db="EMBL/GenBank/DDBJ databases">
        <title>Nitrogenibacter mangrovi gen. nov., sp. nov. isolated from mangrove sediment, a denitrifying betaproteobacterium.</title>
        <authorList>
            <person name="Liao H."/>
            <person name="Tian Y."/>
        </authorList>
    </citation>
    <scope>NUCLEOTIDE SEQUENCE [LARGE SCALE GENOMIC DNA]</scope>
    <source>
        <strain evidence="9 10">M9-3-2</strain>
    </source>
</reference>
<gene>
    <name evidence="9" type="ORF">G3580_13380</name>
</gene>
<dbReference type="PANTHER" id="PTHR43652">
    <property type="entry name" value="BASIC AMINO ACID ANTIPORTER YFCC-RELATED"/>
    <property type="match status" value="1"/>
</dbReference>
<dbReference type="AlphaFoldDB" id="A0A6C1B8G1"/>
<feature type="transmembrane region" description="Helical" evidence="7">
    <location>
        <begin position="386"/>
        <end position="419"/>
    </location>
</feature>
<dbReference type="EMBL" id="CP048836">
    <property type="protein sequence ID" value="QID18534.1"/>
    <property type="molecule type" value="Genomic_DNA"/>
</dbReference>
<dbReference type="Proteomes" id="UP000501991">
    <property type="component" value="Chromosome"/>
</dbReference>
<evidence type="ECO:0000256" key="4">
    <source>
        <dbReference type="ARBA" id="ARBA00022737"/>
    </source>
</evidence>
<dbReference type="InterPro" id="IPR051679">
    <property type="entry name" value="DASS-Related_Transporters"/>
</dbReference>
<dbReference type="InterPro" id="IPR004680">
    <property type="entry name" value="Cit_transptr-like_dom"/>
</dbReference>
<feature type="transmembrane region" description="Helical" evidence="7">
    <location>
        <begin position="555"/>
        <end position="574"/>
    </location>
</feature>
<evidence type="ECO:0000256" key="7">
    <source>
        <dbReference type="SAM" id="Phobius"/>
    </source>
</evidence>
<dbReference type="Pfam" id="PF03600">
    <property type="entry name" value="CitMHS"/>
    <property type="match status" value="1"/>
</dbReference>
<dbReference type="PROSITE" id="PS51202">
    <property type="entry name" value="RCK_C"/>
    <property type="match status" value="2"/>
</dbReference>
<dbReference type="GO" id="GO:0008324">
    <property type="term" value="F:monoatomic cation transmembrane transporter activity"/>
    <property type="evidence" value="ECO:0007669"/>
    <property type="project" value="InterPro"/>
</dbReference>
<dbReference type="GO" id="GO:0006813">
    <property type="term" value="P:potassium ion transport"/>
    <property type="evidence" value="ECO:0007669"/>
    <property type="project" value="InterPro"/>
</dbReference>
<feature type="domain" description="RCK C-terminal" evidence="8">
    <location>
        <begin position="196"/>
        <end position="280"/>
    </location>
</feature>
<dbReference type="KEGG" id="azq:G3580_13380"/>
<evidence type="ECO:0000256" key="2">
    <source>
        <dbReference type="ARBA" id="ARBA00022448"/>
    </source>
</evidence>
<evidence type="ECO:0000256" key="5">
    <source>
        <dbReference type="ARBA" id="ARBA00022989"/>
    </source>
</evidence>
<feature type="transmembrane region" description="Helical" evidence="7">
    <location>
        <begin position="51"/>
        <end position="69"/>
    </location>
</feature>
<feature type="transmembrane region" description="Helical" evidence="7">
    <location>
        <begin position="90"/>
        <end position="115"/>
    </location>
</feature>
<dbReference type="RefSeq" id="WP_173766275.1">
    <property type="nucleotide sequence ID" value="NZ_CP048836.1"/>
</dbReference>
<dbReference type="InterPro" id="IPR036721">
    <property type="entry name" value="RCK_C_sf"/>
</dbReference>
<organism evidence="9 10">
    <name type="scientific">Nitrogeniibacter mangrovi</name>
    <dbReference type="NCBI Taxonomy" id="2016596"/>
    <lineage>
        <taxon>Bacteria</taxon>
        <taxon>Pseudomonadati</taxon>
        <taxon>Pseudomonadota</taxon>
        <taxon>Betaproteobacteria</taxon>
        <taxon>Rhodocyclales</taxon>
        <taxon>Zoogloeaceae</taxon>
        <taxon>Nitrogeniibacter</taxon>
    </lineage>
</organism>
<dbReference type="Gene3D" id="3.30.70.1450">
    <property type="entry name" value="Regulator of K+ conductance, C-terminal domain"/>
    <property type="match status" value="2"/>
</dbReference>
<evidence type="ECO:0000259" key="8">
    <source>
        <dbReference type="PROSITE" id="PS51202"/>
    </source>
</evidence>
<evidence type="ECO:0000256" key="6">
    <source>
        <dbReference type="ARBA" id="ARBA00023136"/>
    </source>
</evidence>
<keyword evidence="2" id="KW-0813">Transport</keyword>
<evidence type="ECO:0000256" key="1">
    <source>
        <dbReference type="ARBA" id="ARBA00004141"/>
    </source>
</evidence>
<protein>
    <submittedName>
        <fullName evidence="9">SLC13 family permease</fullName>
    </submittedName>
</protein>
<keyword evidence="10" id="KW-1185">Reference proteome</keyword>
<dbReference type="GO" id="GO:0005886">
    <property type="term" value="C:plasma membrane"/>
    <property type="evidence" value="ECO:0007669"/>
    <property type="project" value="TreeGrafter"/>
</dbReference>
<sequence length="576" mass="61805">MDPAHAVLISLGTLLALLVHGRFPPMLLFSVWAGGFHVLGLIDQETLLTSYANPGLAVLVLLMIVSLVLERAPILEIAFRKLINGRTGPAVFKLSAVTALASAFLNNTAVVSALLGTVSNQRTHPPSKLLLPLSYAAVLGGITTLVGTSTNLVVNSFAVRAGLEPIGMFQMAWVGVPVAVACILLLGVLARWLPDRGQRNHHGRQDYFLEARVGTTSPLIGKSIEQNALRNLEGLFLVEIMRDGRLISPVTPEEVLEADDTLIFTGEVDKMHVIERFPGLQVFGTRADALLRSNLVEVVISNESELANRTLREVDFRTMFDAGVVGIRRGEKRLTGQLGRIPLRVGDALLLAVGKDFAQHRNLTRNFHVVGGAPLHPKLSNIQTAWSLGGFALVIALATAGILPLFAGLLLMLGALIATRTLTMGEIRRRFPFELVLVVGGALAIARSLESSGGADLITDAVKAVFHGHGVWGAFVGIYLMTVILTECVTNNAAAALAFPIALSTARAFGADPTPFVMVVAYGASAAFMMPSGYQTHLMVYSPGRYRTLDFVRSGLPMSLLYAALVITLTPMRFPF</sequence>
<keyword evidence="5 7" id="KW-1133">Transmembrane helix</keyword>
<proteinExistence type="predicted"/>
<feature type="transmembrane region" description="Helical" evidence="7">
    <location>
        <begin position="431"/>
        <end position="449"/>
    </location>
</feature>
<feature type="transmembrane region" description="Helical" evidence="7">
    <location>
        <begin position="493"/>
        <end position="510"/>
    </location>
</feature>
<keyword evidence="6 7" id="KW-0472">Membrane</keyword>
<feature type="domain" description="RCK C-terminal" evidence="8">
    <location>
        <begin position="283"/>
        <end position="369"/>
    </location>
</feature>
<comment type="subcellular location">
    <subcellularLocation>
        <location evidence="1">Membrane</location>
        <topology evidence="1">Multi-pass membrane protein</topology>
    </subcellularLocation>
</comment>
<evidence type="ECO:0000313" key="9">
    <source>
        <dbReference type="EMBL" id="QID18534.1"/>
    </source>
</evidence>
<name>A0A6C1B8G1_9RHOO</name>
<accession>A0A6C1B8G1</accession>
<keyword evidence="4" id="KW-0677">Repeat</keyword>
<evidence type="ECO:0000313" key="10">
    <source>
        <dbReference type="Proteomes" id="UP000501991"/>
    </source>
</evidence>
<dbReference type="InterPro" id="IPR006037">
    <property type="entry name" value="RCK_C"/>
</dbReference>
<feature type="transmembrane region" description="Helical" evidence="7">
    <location>
        <begin position="516"/>
        <end position="534"/>
    </location>
</feature>
<feature type="transmembrane region" description="Helical" evidence="7">
    <location>
        <begin position="171"/>
        <end position="193"/>
    </location>
</feature>
<dbReference type="Pfam" id="PF02080">
    <property type="entry name" value="TrkA_C"/>
    <property type="match status" value="2"/>
</dbReference>
<dbReference type="SUPFAM" id="SSF116726">
    <property type="entry name" value="TrkA C-terminal domain-like"/>
    <property type="match status" value="2"/>
</dbReference>
<keyword evidence="3 7" id="KW-0812">Transmembrane</keyword>
<feature type="transmembrane region" description="Helical" evidence="7">
    <location>
        <begin position="135"/>
        <end position="159"/>
    </location>
</feature>
<feature type="transmembrane region" description="Helical" evidence="7">
    <location>
        <begin position="469"/>
        <end position="486"/>
    </location>
</feature>
<dbReference type="PANTHER" id="PTHR43652:SF2">
    <property type="entry name" value="BASIC AMINO ACID ANTIPORTER YFCC-RELATED"/>
    <property type="match status" value="1"/>
</dbReference>
<evidence type="ECO:0000256" key="3">
    <source>
        <dbReference type="ARBA" id="ARBA00022692"/>
    </source>
</evidence>